<evidence type="ECO:0000256" key="4">
    <source>
        <dbReference type="ARBA" id="ARBA00024346"/>
    </source>
</evidence>
<name>A0A840FZ73_RHOTE</name>
<organism evidence="8 9">
    <name type="scientific">Rhodocyclus tenuis</name>
    <name type="common">Rhodospirillum tenue</name>
    <dbReference type="NCBI Taxonomy" id="1066"/>
    <lineage>
        <taxon>Bacteria</taxon>
        <taxon>Pseudomonadati</taxon>
        <taxon>Pseudomonadota</taxon>
        <taxon>Betaproteobacteria</taxon>
        <taxon>Rhodocyclales</taxon>
        <taxon>Rhodocyclaceae</taxon>
        <taxon>Rhodocyclus</taxon>
    </lineage>
</organism>
<dbReference type="OrthoDB" id="209085at2"/>
<dbReference type="InterPro" id="IPR016633">
    <property type="entry name" value="EarP"/>
</dbReference>
<accession>A0A840FZ73</accession>
<dbReference type="AlphaFoldDB" id="A0A840FZ73"/>
<dbReference type="PIRSF" id="PIRSF015557">
    <property type="entry name" value="UCP015557"/>
    <property type="match status" value="1"/>
</dbReference>
<dbReference type="Proteomes" id="UP000587070">
    <property type="component" value="Unassembled WGS sequence"/>
</dbReference>
<sequence length="398" mass="43262">MPTPAPTRAERWDIFCAVIDNFGDIGVSWRLARQLAAEHGIAVRLWVDEPAALAALCPQFDPQKAGQTIHGVAIHHWQRHTSGETAANPDLPQPFLAAPGDVVIEAFGCNIPESGLVAMAERQPPPVWINLEYLSAEPWTLGCHGLGSPHPRLPLTRHFFFPGFVPGSGGLLREADLPARRQAAAADAAARAALCRDFNMPPPAADALLVSLFSYENAAIAELFALWAAGDAPVCCLLPVSRAQPTAAAFFGQTLAAGDCVRRGALELRVLPFVEQSRYDALLRACDLNFVRGEDSFVRAQWAARPLVWHIYAQEEAAHLVKLDAFLDLYCAALTPPADAAVRDFAHAWNGGHIAADHWQNLRKALPELATHATQWCDELAKQQDLASALVHFCQARV</sequence>
<proteinExistence type="inferred from homology"/>
<protein>
    <recommendedName>
        <fullName evidence="5">Protein-arginine rhamnosyltransferase</fullName>
    </recommendedName>
    <alternativeName>
        <fullName evidence="6">EF-P arginine rhamnosyltransferase</fullName>
    </alternativeName>
</protein>
<gene>
    <name evidence="8" type="ORF">GGD90_001550</name>
</gene>
<evidence type="ECO:0000313" key="8">
    <source>
        <dbReference type="EMBL" id="MBB4247184.1"/>
    </source>
</evidence>
<comment type="similarity">
    <text evidence="4">Belongs to the glycosyltransferase 104 family.</text>
</comment>
<evidence type="ECO:0000256" key="6">
    <source>
        <dbReference type="ARBA" id="ARBA00030025"/>
    </source>
</evidence>
<evidence type="ECO:0000256" key="3">
    <source>
        <dbReference type="ARBA" id="ARBA00024303"/>
    </source>
</evidence>
<evidence type="ECO:0000313" key="9">
    <source>
        <dbReference type="Proteomes" id="UP000587070"/>
    </source>
</evidence>
<keyword evidence="9" id="KW-1185">Reference proteome</keyword>
<evidence type="ECO:0000256" key="2">
    <source>
        <dbReference type="ARBA" id="ARBA00022679"/>
    </source>
</evidence>
<dbReference type="GO" id="GO:0106361">
    <property type="term" value="F:protein-arginine rhamnosyltransferase activity"/>
    <property type="evidence" value="ECO:0007669"/>
    <property type="project" value="InterPro"/>
</dbReference>
<evidence type="ECO:0000256" key="5">
    <source>
        <dbReference type="ARBA" id="ARBA00024416"/>
    </source>
</evidence>
<reference evidence="8 9" key="1">
    <citation type="submission" date="2020-08" db="EMBL/GenBank/DDBJ databases">
        <title>Genome sequencing of Purple Non-Sulfur Bacteria from various extreme environments.</title>
        <authorList>
            <person name="Mayer M."/>
        </authorList>
    </citation>
    <scope>NUCLEOTIDE SEQUENCE [LARGE SCALE GENOMIC DNA]</scope>
    <source>
        <strain evidence="8 9">2761</strain>
    </source>
</reference>
<evidence type="ECO:0000256" key="1">
    <source>
        <dbReference type="ARBA" id="ARBA00022676"/>
    </source>
</evidence>
<dbReference type="Pfam" id="PF10093">
    <property type="entry name" value="EarP"/>
    <property type="match status" value="1"/>
</dbReference>
<comment type="catalytic activity">
    <reaction evidence="7">
        <text>dTDP-beta-L-rhamnose + L-arginyl-[protein] = N(omega)-(alpha-L-rhamnosyl)-L-arginyl-[protein] + dTDP + H(+)</text>
        <dbReference type="Rhea" id="RHEA:66692"/>
        <dbReference type="Rhea" id="RHEA-COMP:10532"/>
        <dbReference type="Rhea" id="RHEA-COMP:17096"/>
        <dbReference type="ChEBI" id="CHEBI:15378"/>
        <dbReference type="ChEBI" id="CHEBI:29965"/>
        <dbReference type="ChEBI" id="CHEBI:57510"/>
        <dbReference type="ChEBI" id="CHEBI:58369"/>
        <dbReference type="ChEBI" id="CHEBI:167445"/>
    </reaction>
    <physiologicalReaction direction="left-to-right" evidence="7">
        <dbReference type="Rhea" id="RHEA:66693"/>
    </physiologicalReaction>
</comment>
<dbReference type="NCBIfam" id="TIGR03837">
    <property type="entry name" value="efp_Arg_rhamno"/>
    <property type="match status" value="1"/>
</dbReference>
<keyword evidence="1" id="KW-0328">Glycosyltransferase</keyword>
<evidence type="ECO:0000256" key="7">
    <source>
        <dbReference type="ARBA" id="ARBA00048472"/>
    </source>
</evidence>
<dbReference type="RefSeq" id="WP_153115682.1">
    <property type="nucleotide sequence ID" value="NZ_JACIGE010000004.1"/>
</dbReference>
<keyword evidence="2" id="KW-0808">Transferase</keyword>
<dbReference type="EMBL" id="JACIGE010000004">
    <property type="protein sequence ID" value="MBB4247184.1"/>
    <property type="molecule type" value="Genomic_DNA"/>
</dbReference>
<comment type="caution">
    <text evidence="8">The sequence shown here is derived from an EMBL/GenBank/DDBJ whole genome shotgun (WGS) entry which is preliminary data.</text>
</comment>
<comment type="function">
    <text evidence="3">Protein-arginine rhamnosyltransferase that catalyzes the transfer of a single rhamnose to elongation factor P (EF-P) on 'Lys-32', a modification required for EF-P-dependent rescue of polyproline stalled ribosomes.</text>
</comment>